<reference evidence="1" key="1">
    <citation type="submission" date="2019-11" db="EMBL/GenBank/DDBJ databases">
        <title>Description of Pedobacter sp. LMG 31464T.</title>
        <authorList>
            <person name="Carlier A."/>
            <person name="Qi S."/>
            <person name="Vandamme P."/>
        </authorList>
    </citation>
    <scope>NUCLEOTIDE SEQUENCE</scope>
    <source>
        <strain evidence="1">LMG 31464</strain>
    </source>
</reference>
<dbReference type="Proteomes" id="UP000601055">
    <property type="component" value="Unassembled WGS sequence"/>
</dbReference>
<sequence length="432" mass="50610">MRNRRIIKIKDGRIFINPETSFSIEQTTFPNGSVNFSPHLDRFLEVELHFMVGIAIMIITNYHPTRTSAFYNQQVRVAIDRIEFQNLDWREFSKLLFMYQKISLLKFIDPKTIEKMNVESMRNDSNSSKKGPEKNQLTDLEQLSASETWQVRKRMYLGKIKYSDAIFEDGKVSVQIKVEWQSQPITLRVKNTFLKKEFDTIKSYFGKKINGKNYFVVSYEVSIEGLQLLHIDGTSVEIAQITSELIEAIATERILRISPDRNSPETHGPSISGIQLNELLGDDPNHLLIVEPKQIVHLLSNRRRIRNREQLEYLSAHKQSNVHNLRYTIRPSFGFLFHVEGSEHMHFCWELLDKNATYIWSVSKSSNHSYERIDESLKLVLEIGRSKYRSRYVERAVDQDILFSRINHRGITKGVQENFEQWRANLHSVVEI</sequence>
<dbReference type="RefSeq" id="WP_182921318.1">
    <property type="nucleotide sequence ID" value="NZ_WNXD01000001.1"/>
</dbReference>
<accession>A0A923DXU4</accession>
<evidence type="ECO:0000313" key="2">
    <source>
        <dbReference type="Proteomes" id="UP000601055"/>
    </source>
</evidence>
<proteinExistence type="predicted"/>
<dbReference type="AlphaFoldDB" id="A0A923DXU4"/>
<protein>
    <submittedName>
        <fullName evidence="1">Uncharacterized protein</fullName>
    </submittedName>
</protein>
<evidence type="ECO:0000313" key="1">
    <source>
        <dbReference type="EMBL" id="MBB2144635.1"/>
    </source>
</evidence>
<organism evidence="1 2">
    <name type="scientific">Pedobacter planticolens</name>
    <dbReference type="NCBI Taxonomy" id="2679964"/>
    <lineage>
        <taxon>Bacteria</taxon>
        <taxon>Pseudomonadati</taxon>
        <taxon>Bacteroidota</taxon>
        <taxon>Sphingobacteriia</taxon>
        <taxon>Sphingobacteriales</taxon>
        <taxon>Sphingobacteriaceae</taxon>
        <taxon>Pedobacter</taxon>
    </lineage>
</organism>
<name>A0A923DXU4_9SPHI</name>
<dbReference type="EMBL" id="WNXD01000001">
    <property type="protein sequence ID" value="MBB2144635.1"/>
    <property type="molecule type" value="Genomic_DNA"/>
</dbReference>
<comment type="caution">
    <text evidence="1">The sequence shown here is derived from an EMBL/GenBank/DDBJ whole genome shotgun (WGS) entry which is preliminary data.</text>
</comment>
<keyword evidence="2" id="KW-1185">Reference proteome</keyword>
<gene>
    <name evidence="1" type="ORF">GM921_04010</name>
</gene>